<keyword evidence="2" id="KW-1185">Reference proteome</keyword>
<sequence length="240" mass="25422">MGNCCSAGEETKSGAFEVSSATHDDVNEAQQFAQEHVTAQNSENAGVDAAVGPPFPGGDIGNNNHLSNANNIRQLNQYRLEREEATRREGIVVKASQMMVPTGASGGQSRMQQHRSASGIYTYYDPQYAAASAQDILRSAALTGGLVFADDHATKEAWRASLSVLGALPVPSSSNNVAELLSRGKWEGVQLGSRGSGLASCGGENPMHYLDDMAETLIDSEYTINQTSLFGGCPSLVEHL</sequence>
<dbReference type="eggNOG" id="ENOG502T04N">
    <property type="taxonomic scope" value="Eukaryota"/>
</dbReference>
<dbReference type="Proteomes" id="UP000266841">
    <property type="component" value="Unassembled WGS sequence"/>
</dbReference>
<dbReference type="AlphaFoldDB" id="K0RGZ3"/>
<organism evidence="1 2">
    <name type="scientific">Thalassiosira oceanica</name>
    <name type="common">Marine diatom</name>
    <dbReference type="NCBI Taxonomy" id="159749"/>
    <lineage>
        <taxon>Eukaryota</taxon>
        <taxon>Sar</taxon>
        <taxon>Stramenopiles</taxon>
        <taxon>Ochrophyta</taxon>
        <taxon>Bacillariophyta</taxon>
        <taxon>Coscinodiscophyceae</taxon>
        <taxon>Thalassiosirophycidae</taxon>
        <taxon>Thalassiosirales</taxon>
        <taxon>Thalassiosiraceae</taxon>
        <taxon>Thalassiosira</taxon>
    </lineage>
</organism>
<evidence type="ECO:0000313" key="1">
    <source>
        <dbReference type="EMBL" id="EJK51564.1"/>
    </source>
</evidence>
<accession>K0RGZ3</accession>
<name>K0RGZ3_THAOC</name>
<reference evidence="1 2" key="1">
    <citation type="journal article" date="2012" name="Genome Biol.">
        <title>Genome and low-iron response of an oceanic diatom adapted to chronic iron limitation.</title>
        <authorList>
            <person name="Lommer M."/>
            <person name="Specht M."/>
            <person name="Roy A.S."/>
            <person name="Kraemer L."/>
            <person name="Andreson R."/>
            <person name="Gutowska M.A."/>
            <person name="Wolf J."/>
            <person name="Bergner S.V."/>
            <person name="Schilhabel M.B."/>
            <person name="Klostermeier U.C."/>
            <person name="Beiko R.G."/>
            <person name="Rosenstiel P."/>
            <person name="Hippler M."/>
            <person name="Laroche J."/>
        </authorList>
    </citation>
    <scope>NUCLEOTIDE SEQUENCE [LARGE SCALE GENOMIC DNA]</scope>
    <source>
        <strain evidence="1 2">CCMP1005</strain>
    </source>
</reference>
<dbReference type="OrthoDB" id="46607at2759"/>
<dbReference type="EMBL" id="AGNL01041434">
    <property type="protein sequence ID" value="EJK51564.1"/>
    <property type="molecule type" value="Genomic_DNA"/>
</dbReference>
<proteinExistence type="predicted"/>
<comment type="caution">
    <text evidence="1">The sequence shown here is derived from an EMBL/GenBank/DDBJ whole genome shotgun (WGS) entry which is preliminary data.</text>
</comment>
<dbReference type="OMA" id="HATKEAW"/>
<protein>
    <submittedName>
        <fullName evidence="1">Uncharacterized protein</fullName>
    </submittedName>
</protein>
<gene>
    <name evidence="1" type="ORF">THAOC_29252</name>
</gene>
<evidence type="ECO:0000313" key="2">
    <source>
        <dbReference type="Proteomes" id="UP000266841"/>
    </source>
</evidence>